<reference evidence="7 8" key="1">
    <citation type="submission" date="2016-11" db="EMBL/GenBank/DDBJ databases">
        <authorList>
            <person name="Jaros S."/>
            <person name="Januszkiewicz K."/>
            <person name="Wedrychowicz H."/>
        </authorList>
    </citation>
    <scope>NUCLEOTIDE SEQUENCE [LARGE SCALE GENOMIC DNA]</scope>
    <source>
        <strain evidence="7 8">DSM 16010</strain>
    </source>
</reference>
<dbReference type="OrthoDB" id="9811701at2"/>
<keyword evidence="4 6" id="KW-1133">Transmembrane helix</keyword>
<evidence type="ECO:0000313" key="7">
    <source>
        <dbReference type="EMBL" id="SHL97605.1"/>
    </source>
</evidence>
<dbReference type="RefSeq" id="WP_072709572.1">
    <property type="nucleotide sequence ID" value="NZ_FRCF01000004.1"/>
</dbReference>
<sequence length="228" mass="24119">MSTLTGIFMIMLTAAVYRLSLYIHRKAESPWTLPILTSTVVIIAFLAFFKIPYDQYMIGGEWINELLGPAVVALAYPLYIHRRILVKLALPLLAGTAAGAFTGVVSGVSMAKWAGFGPEILYAVSAKSVTTPVAIVITESLGGITSLAAVMVMIAGIGGAIIHSYIFRLFGIHSHLGRGMGMGSASHAIGTAELMKDNQIEGSISTVAMVASAVLVSLITPLLVLWLV</sequence>
<evidence type="ECO:0000256" key="1">
    <source>
        <dbReference type="ARBA" id="ARBA00004651"/>
    </source>
</evidence>
<dbReference type="AlphaFoldDB" id="A0A1M7F0P4"/>
<feature type="transmembrane region" description="Helical" evidence="6">
    <location>
        <begin position="204"/>
        <end position="227"/>
    </location>
</feature>
<feature type="transmembrane region" description="Helical" evidence="6">
    <location>
        <begin position="31"/>
        <end position="50"/>
    </location>
</feature>
<evidence type="ECO:0000256" key="6">
    <source>
        <dbReference type="SAM" id="Phobius"/>
    </source>
</evidence>
<keyword evidence="5 6" id="KW-0472">Membrane</keyword>
<gene>
    <name evidence="7" type="ORF">SAMN02745189_01295</name>
</gene>
<feature type="transmembrane region" description="Helical" evidence="6">
    <location>
        <begin position="120"/>
        <end position="137"/>
    </location>
</feature>
<feature type="transmembrane region" description="Helical" evidence="6">
    <location>
        <begin position="144"/>
        <end position="166"/>
    </location>
</feature>
<dbReference type="InterPro" id="IPR007300">
    <property type="entry name" value="CidB/LrgB"/>
</dbReference>
<keyword evidence="3 6" id="KW-0812">Transmembrane</keyword>
<dbReference type="EMBL" id="FRCF01000004">
    <property type="protein sequence ID" value="SHL97605.1"/>
    <property type="molecule type" value="Genomic_DNA"/>
</dbReference>
<organism evidence="7 8">
    <name type="scientific">Lacicoccus alkaliphilus DSM 16010</name>
    <dbReference type="NCBI Taxonomy" id="1123231"/>
    <lineage>
        <taxon>Bacteria</taxon>
        <taxon>Bacillati</taxon>
        <taxon>Bacillota</taxon>
        <taxon>Bacilli</taxon>
        <taxon>Bacillales</taxon>
        <taxon>Salinicoccaceae</taxon>
        <taxon>Lacicoccus</taxon>
    </lineage>
</organism>
<dbReference type="GO" id="GO:0005886">
    <property type="term" value="C:plasma membrane"/>
    <property type="evidence" value="ECO:0007669"/>
    <property type="project" value="UniProtKB-SubCell"/>
</dbReference>
<dbReference type="PANTHER" id="PTHR30249">
    <property type="entry name" value="PUTATIVE SEROTONIN TRANSPORTER"/>
    <property type="match status" value="1"/>
</dbReference>
<feature type="transmembrane region" description="Helical" evidence="6">
    <location>
        <begin position="62"/>
        <end position="80"/>
    </location>
</feature>
<proteinExistence type="predicted"/>
<keyword evidence="2" id="KW-1003">Cell membrane</keyword>
<evidence type="ECO:0000313" key="8">
    <source>
        <dbReference type="Proteomes" id="UP000184206"/>
    </source>
</evidence>
<comment type="subcellular location">
    <subcellularLocation>
        <location evidence="1">Cell membrane</location>
        <topology evidence="1">Multi-pass membrane protein</topology>
    </subcellularLocation>
</comment>
<evidence type="ECO:0000256" key="5">
    <source>
        <dbReference type="ARBA" id="ARBA00023136"/>
    </source>
</evidence>
<evidence type="ECO:0000256" key="4">
    <source>
        <dbReference type="ARBA" id="ARBA00022989"/>
    </source>
</evidence>
<dbReference type="STRING" id="1123231.SAMN02745189_01295"/>
<protein>
    <submittedName>
        <fullName evidence="7">TIGR00659 family protein</fullName>
    </submittedName>
</protein>
<dbReference type="Pfam" id="PF04172">
    <property type="entry name" value="LrgB"/>
    <property type="match status" value="1"/>
</dbReference>
<evidence type="ECO:0000256" key="2">
    <source>
        <dbReference type="ARBA" id="ARBA00022475"/>
    </source>
</evidence>
<feature type="transmembrane region" description="Helical" evidence="6">
    <location>
        <begin position="92"/>
        <end position="114"/>
    </location>
</feature>
<accession>A0A1M7F0P4</accession>
<evidence type="ECO:0000256" key="3">
    <source>
        <dbReference type="ARBA" id="ARBA00022692"/>
    </source>
</evidence>
<keyword evidence="8" id="KW-1185">Reference proteome</keyword>
<feature type="transmembrane region" description="Helical" evidence="6">
    <location>
        <begin position="6"/>
        <end position="24"/>
    </location>
</feature>
<dbReference type="PANTHER" id="PTHR30249:SF17">
    <property type="entry name" value="HOLIN-LIKE PROTEIN CIDB"/>
    <property type="match status" value="1"/>
</dbReference>
<dbReference type="Proteomes" id="UP000184206">
    <property type="component" value="Unassembled WGS sequence"/>
</dbReference>
<name>A0A1M7F0P4_9BACL</name>